<gene>
    <name evidence="10" type="ORF">COCON_G00116110</name>
</gene>
<keyword evidence="11" id="KW-1185">Reference proteome</keyword>
<keyword evidence="4" id="KW-0372">Hormone</keyword>
<keyword evidence="5 6" id="KW-1015">Disulfide bond</keyword>
<name>A0A9Q1HYH1_CONCO</name>
<dbReference type="Proteomes" id="UP001152803">
    <property type="component" value="Unassembled WGS sequence"/>
</dbReference>
<evidence type="ECO:0000313" key="10">
    <source>
        <dbReference type="EMBL" id="KAJ8269004.1"/>
    </source>
</evidence>
<evidence type="ECO:0000313" key="11">
    <source>
        <dbReference type="Proteomes" id="UP001152803"/>
    </source>
</evidence>
<feature type="domain" description="Calcitonin peptide-like" evidence="9">
    <location>
        <begin position="99"/>
        <end position="141"/>
    </location>
</feature>
<organism evidence="10 11">
    <name type="scientific">Conger conger</name>
    <name type="common">Conger eel</name>
    <name type="synonym">Muraena conger</name>
    <dbReference type="NCBI Taxonomy" id="82655"/>
    <lineage>
        <taxon>Eukaryota</taxon>
        <taxon>Metazoa</taxon>
        <taxon>Chordata</taxon>
        <taxon>Craniata</taxon>
        <taxon>Vertebrata</taxon>
        <taxon>Euteleostomi</taxon>
        <taxon>Actinopterygii</taxon>
        <taxon>Neopterygii</taxon>
        <taxon>Teleostei</taxon>
        <taxon>Anguilliformes</taxon>
        <taxon>Congridae</taxon>
        <taxon>Conger</taxon>
    </lineage>
</organism>
<feature type="signal peptide" evidence="8">
    <location>
        <begin position="1"/>
        <end position="44"/>
    </location>
</feature>
<dbReference type="InterPro" id="IPR001693">
    <property type="entry name" value="Calcitonin_peptide-like"/>
</dbReference>
<evidence type="ECO:0000256" key="2">
    <source>
        <dbReference type="ARBA" id="ARBA00009222"/>
    </source>
</evidence>
<feature type="region of interest" description="Disordered" evidence="7">
    <location>
        <begin position="128"/>
        <end position="151"/>
    </location>
</feature>
<dbReference type="AlphaFoldDB" id="A0A9Q1HYH1"/>
<evidence type="ECO:0000256" key="7">
    <source>
        <dbReference type="SAM" id="MobiDB-lite"/>
    </source>
</evidence>
<dbReference type="GO" id="GO:0005179">
    <property type="term" value="F:hormone activity"/>
    <property type="evidence" value="ECO:0007669"/>
    <property type="project" value="UniProtKB-KW"/>
</dbReference>
<feature type="disulfide bond" evidence="6">
    <location>
        <begin position="102"/>
        <end position="107"/>
    </location>
</feature>
<protein>
    <recommendedName>
        <fullName evidence="9">Calcitonin peptide-like domain-containing protein</fullName>
    </recommendedName>
</protein>
<dbReference type="SMART" id="SM00113">
    <property type="entry name" value="CALCITONIN"/>
    <property type="match status" value="1"/>
</dbReference>
<evidence type="ECO:0000256" key="8">
    <source>
        <dbReference type="SAM" id="SignalP"/>
    </source>
</evidence>
<evidence type="ECO:0000259" key="9">
    <source>
        <dbReference type="SMART" id="SM00113"/>
    </source>
</evidence>
<dbReference type="Gene3D" id="6.10.250.2190">
    <property type="match status" value="1"/>
</dbReference>
<evidence type="ECO:0000256" key="1">
    <source>
        <dbReference type="ARBA" id="ARBA00004613"/>
    </source>
</evidence>
<dbReference type="OrthoDB" id="9898100at2759"/>
<comment type="subcellular location">
    <subcellularLocation>
        <location evidence="1">Secreted</location>
    </subcellularLocation>
</comment>
<proteinExistence type="inferred from homology"/>
<dbReference type="InterPro" id="IPR021117">
    <property type="entry name" value="Calcitonin-like"/>
</dbReference>
<comment type="caution">
    <text evidence="10">The sequence shown here is derived from an EMBL/GenBank/DDBJ whole genome shotgun (WGS) entry which is preliminary data.</text>
</comment>
<evidence type="ECO:0000256" key="4">
    <source>
        <dbReference type="ARBA" id="ARBA00022702"/>
    </source>
</evidence>
<dbReference type="PRINTS" id="PR00818">
    <property type="entry name" value="ISLETAMYLOID"/>
</dbReference>
<evidence type="ECO:0000256" key="3">
    <source>
        <dbReference type="ARBA" id="ARBA00022525"/>
    </source>
</evidence>
<comment type="similarity">
    <text evidence="2">Belongs to the calcitonin family.</text>
</comment>
<dbReference type="InterPro" id="IPR021116">
    <property type="entry name" value="Calcitonin/adrenomedullin"/>
</dbReference>
<dbReference type="PANTHER" id="PTHR10505:SF4">
    <property type="entry name" value="ISLET AMYLOID POLYPEPTIDE"/>
    <property type="match status" value="1"/>
</dbReference>
<dbReference type="Pfam" id="PF00214">
    <property type="entry name" value="Calc_CGRP_IAPP"/>
    <property type="match status" value="1"/>
</dbReference>
<reference evidence="10" key="1">
    <citation type="journal article" date="2023" name="Science">
        <title>Genome structures resolve the early diversification of teleost fishes.</title>
        <authorList>
            <person name="Parey E."/>
            <person name="Louis A."/>
            <person name="Montfort J."/>
            <person name="Bouchez O."/>
            <person name="Roques C."/>
            <person name="Iampietro C."/>
            <person name="Lluch J."/>
            <person name="Castinel A."/>
            <person name="Donnadieu C."/>
            <person name="Desvignes T."/>
            <person name="Floi Bucao C."/>
            <person name="Jouanno E."/>
            <person name="Wen M."/>
            <person name="Mejri S."/>
            <person name="Dirks R."/>
            <person name="Jansen H."/>
            <person name="Henkel C."/>
            <person name="Chen W.J."/>
            <person name="Zahm M."/>
            <person name="Cabau C."/>
            <person name="Klopp C."/>
            <person name="Thompson A.W."/>
            <person name="Robinson-Rechavi M."/>
            <person name="Braasch I."/>
            <person name="Lecointre G."/>
            <person name="Bobe J."/>
            <person name="Postlethwait J.H."/>
            <person name="Berthelot C."/>
            <person name="Roest Crollius H."/>
            <person name="Guiguen Y."/>
        </authorList>
    </citation>
    <scope>NUCLEOTIDE SEQUENCE</scope>
    <source>
        <tissue evidence="10">Blood</tissue>
    </source>
</reference>
<dbReference type="PANTHER" id="PTHR10505">
    <property type="entry name" value="CALCITONIN-RELATED"/>
    <property type="match status" value="1"/>
</dbReference>
<keyword evidence="3" id="KW-0964">Secreted</keyword>
<keyword evidence="8" id="KW-0732">Signal</keyword>
<accession>A0A9Q1HYH1</accession>
<feature type="chain" id="PRO_5040426817" description="Calcitonin peptide-like domain-containing protein" evidence="8">
    <location>
        <begin position="45"/>
        <end position="151"/>
    </location>
</feature>
<evidence type="ECO:0000256" key="5">
    <source>
        <dbReference type="ARBA" id="ARBA00023157"/>
    </source>
</evidence>
<dbReference type="InterPro" id="IPR000443">
    <property type="entry name" value="IAPP"/>
</dbReference>
<evidence type="ECO:0000256" key="6">
    <source>
        <dbReference type="PIRSR" id="PIRSR621116-50"/>
    </source>
</evidence>
<sequence length="151" mass="16436">MPICVWASGWPLTAAPEYNPCMMCNQKLPALLLALSLVLRCVTAAPNNRYATLSSEQADARPEREGWQLSGISKHPFPSLAGALPQGGLTALSGHRIQKRKCNMATCVTQRLADFLVRSSHTLGPLYAPTNVGSNTYGKRDRLQPTSYLPL</sequence>
<dbReference type="GO" id="GO:0005615">
    <property type="term" value="C:extracellular space"/>
    <property type="evidence" value="ECO:0007669"/>
    <property type="project" value="TreeGrafter"/>
</dbReference>
<dbReference type="EMBL" id="JAFJMO010000008">
    <property type="protein sequence ID" value="KAJ8269004.1"/>
    <property type="molecule type" value="Genomic_DNA"/>
</dbReference>